<keyword evidence="3" id="KW-1185">Reference proteome</keyword>
<evidence type="ECO:0000313" key="2">
    <source>
        <dbReference type="EMBL" id="TDD44108.1"/>
    </source>
</evidence>
<sequence length="113" mass="12231">MGEFERFGVDRPCLVVPFGIEQQPSGEFAELGSDGFEVPFDRRYVAAFAENALRPPEAPQGDRGDFGSPVHAVEGDEVGDRPAHFVEVVTCCGCVLIGYREDQPGLGQFGVIL</sequence>
<dbReference type="Proteomes" id="UP000294947">
    <property type="component" value="Unassembled WGS sequence"/>
</dbReference>
<evidence type="ECO:0000313" key="3">
    <source>
        <dbReference type="Proteomes" id="UP000294947"/>
    </source>
</evidence>
<organism evidence="2 3">
    <name type="scientific">Saccharopolyspora elongata</name>
    <dbReference type="NCBI Taxonomy" id="2530387"/>
    <lineage>
        <taxon>Bacteria</taxon>
        <taxon>Bacillati</taxon>
        <taxon>Actinomycetota</taxon>
        <taxon>Actinomycetes</taxon>
        <taxon>Pseudonocardiales</taxon>
        <taxon>Pseudonocardiaceae</taxon>
        <taxon>Saccharopolyspora</taxon>
    </lineage>
</organism>
<accession>A0A4R4YGX6</accession>
<dbReference type="EMBL" id="SMKW01000035">
    <property type="protein sequence ID" value="TDD44108.1"/>
    <property type="molecule type" value="Genomic_DNA"/>
</dbReference>
<protein>
    <submittedName>
        <fullName evidence="2">Uncharacterized protein</fullName>
    </submittedName>
</protein>
<dbReference type="AlphaFoldDB" id="A0A4R4YGX6"/>
<evidence type="ECO:0000256" key="1">
    <source>
        <dbReference type="SAM" id="MobiDB-lite"/>
    </source>
</evidence>
<reference evidence="2 3" key="1">
    <citation type="submission" date="2019-03" db="EMBL/GenBank/DDBJ databases">
        <title>Draft genome sequences of novel Actinobacteria.</title>
        <authorList>
            <person name="Sahin N."/>
            <person name="Ay H."/>
            <person name="Saygin H."/>
        </authorList>
    </citation>
    <scope>NUCLEOTIDE SEQUENCE [LARGE SCALE GENOMIC DNA]</scope>
    <source>
        <strain evidence="2 3">7K502</strain>
    </source>
</reference>
<feature type="region of interest" description="Disordered" evidence="1">
    <location>
        <begin position="54"/>
        <end position="73"/>
    </location>
</feature>
<comment type="caution">
    <text evidence="2">The sequence shown here is derived from an EMBL/GenBank/DDBJ whole genome shotgun (WGS) entry which is preliminary data.</text>
</comment>
<name>A0A4R4YGX6_9PSEU</name>
<proteinExistence type="predicted"/>
<gene>
    <name evidence="2" type="ORF">E1288_24860</name>
</gene>